<dbReference type="EMBL" id="WNYA01000002">
    <property type="protein sequence ID" value="KAG8589841.1"/>
    <property type="molecule type" value="Genomic_DNA"/>
</dbReference>
<feature type="transmembrane region" description="Helical" evidence="2">
    <location>
        <begin position="47"/>
        <end position="68"/>
    </location>
</feature>
<gene>
    <name evidence="3" type="ORF">GDO81_006542</name>
</gene>
<evidence type="ECO:0000313" key="4">
    <source>
        <dbReference type="Proteomes" id="UP000824782"/>
    </source>
</evidence>
<protein>
    <submittedName>
        <fullName evidence="3">Uncharacterized protein</fullName>
    </submittedName>
</protein>
<keyword evidence="2" id="KW-0472">Membrane</keyword>
<evidence type="ECO:0000256" key="2">
    <source>
        <dbReference type="SAM" id="Phobius"/>
    </source>
</evidence>
<accession>A0AAV7CY83</accession>
<name>A0AAV7CY83_ENGPU</name>
<keyword evidence="2" id="KW-0812">Transmembrane</keyword>
<dbReference type="Proteomes" id="UP000824782">
    <property type="component" value="Unassembled WGS sequence"/>
</dbReference>
<sequence>MTEQGERRINQPQCDPTGEKNSTPTSRRWGKGSTCNQGNVASCTHALLFKAFFFLPFFFFFLFVFSFHGNV</sequence>
<keyword evidence="4" id="KW-1185">Reference proteome</keyword>
<dbReference type="AlphaFoldDB" id="A0AAV7CY83"/>
<comment type="caution">
    <text evidence="3">The sequence shown here is derived from an EMBL/GenBank/DDBJ whole genome shotgun (WGS) entry which is preliminary data.</text>
</comment>
<evidence type="ECO:0000313" key="3">
    <source>
        <dbReference type="EMBL" id="KAG8589841.1"/>
    </source>
</evidence>
<reference evidence="3" key="1">
    <citation type="thesis" date="2020" institute="ProQuest LLC" country="789 East Eisenhower Parkway, Ann Arbor, MI, USA">
        <title>Comparative Genomics and Chromosome Evolution.</title>
        <authorList>
            <person name="Mudd A.B."/>
        </authorList>
    </citation>
    <scope>NUCLEOTIDE SEQUENCE</scope>
    <source>
        <strain evidence="3">237g6f4</strain>
        <tissue evidence="3">Blood</tissue>
    </source>
</reference>
<organism evidence="3 4">
    <name type="scientific">Engystomops pustulosus</name>
    <name type="common">Tungara frog</name>
    <name type="synonym">Physalaemus pustulosus</name>
    <dbReference type="NCBI Taxonomy" id="76066"/>
    <lineage>
        <taxon>Eukaryota</taxon>
        <taxon>Metazoa</taxon>
        <taxon>Chordata</taxon>
        <taxon>Craniata</taxon>
        <taxon>Vertebrata</taxon>
        <taxon>Euteleostomi</taxon>
        <taxon>Amphibia</taxon>
        <taxon>Batrachia</taxon>
        <taxon>Anura</taxon>
        <taxon>Neobatrachia</taxon>
        <taxon>Hyloidea</taxon>
        <taxon>Leptodactylidae</taxon>
        <taxon>Leiuperinae</taxon>
        <taxon>Engystomops</taxon>
    </lineage>
</organism>
<keyword evidence="2" id="KW-1133">Transmembrane helix</keyword>
<feature type="compositionally biased region" description="Polar residues" evidence="1">
    <location>
        <begin position="10"/>
        <end position="26"/>
    </location>
</feature>
<evidence type="ECO:0000256" key="1">
    <source>
        <dbReference type="SAM" id="MobiDB-lite"/>
    </source>
</evidence>
<proteinExistence type="predicted"/>
<feature type="region of interest" description="Disordered" evidence="1">
    <location>
        <begin position="1"/>
        <end position="34"/>
    </location>
</feature>